<dbReference type="RefSeq" id="WP_078684243.1">
    <property type="nucleotide sequence ID" value="NZ_FUYA01000002.1"/>
</dbReference>
<dbReference type="PROSITE" id="PS51257">
    <property type="entry name" value="PROKAR_LIPOPROTEIN"/>
    <property type="match status" value="1"/>
</dbReference>
<dbReference type="OrthoDB" id="9766989at2"/>
<dbReference type="AlphaFoldDB" id="A0A1T4VSX0"/>
<keyword evidence="4" id="KW-1185">Reference proteome</keyword>
<evidence type="ECO:0000313" key="4">
    <source>
        <dbReference type="Proteomes" id="UP000189733"/>
    </source>
</evidence>
<evidence type="ECO:0000256" key="1">
    <source>
        <dbReference type="ARBA" id="ARBA00022729"/>
    </source>
</evidence>
<dbReference type="GO" id="GO:0030288">
    <property type="term" value="C:outer membrane-bounded periplasmic space"/>
    <property type="evidence" value="ECO:0007669"/>
    <property type="project" value="TreeGrafter"/>
</dbReference>
<dbReference type="STRING" id="1121442.SAMN02745702_00943"/>
<organism evidence="3 4">
    <name type="scientific">Desulfobaculum bizertense DSM 18034</name>
    <dbReference type="NCBI Taxonomy" id="1121442"/>
    <lineage>
        <taxon>Bacteria</taxon>
        <taxon>Pseudomonadati</taxon>
        <taxon>Thermodesulfobacteriota</taxon>
        <taxon>Desulfovibrionia</taxon>
        <taxon>Desulfovibrionales</taxon>
        <taxon>Desulfovibrionaceae</taxon>
        <taxon>Desulfobaculum</taxon>
    </lineage>
</organism>
<evidence type="ECO:0000313" key="3">
    <source>
        <dbReference type="EMBL" id="SKA68080.1"/>
    </source>
</evidence>
<dbReference type="GO" id="GO:0015888">
    <property type="term" value="P:thiamine transport"/>
    <property type="evidence" value="ECO:0007669"/>
    <property type="project" value="InterPro"/>
</dbReference>
<dbReference type="PANTHER" id="PTHR30006">
    <property type="entry name" value="THIAMINE-BINDING PERIPLASMIC PROTEIN-RELATED"/>
    <property type="match status" value="1"/>
</dbReference>
<accession>A0A1T4VSX0</accession>
<gene>
    <name evidence="3" type="ORF">SAMN02745702_00943</name>
</gene>
<protein>
    <submittedName>
        <fullName evidence="3">Thiamine transport system substrate-binding protein</fullName>
    </submittedName>
</protein>
<dbReference type="EMBL" id="FUYA01000002">
    <property type="protein sequence ID" value="SKA68080.1"/>
    <property type="molecule type" value="Genomic_DNA"/>
</dbReference>
<proteinExistence type="predicted"/>
<reference evidence="3 4" key="1">
    <citation type="submission" date="2017-02" db="EMBL/GenBank/DDBJ databases">
        <authorList>
            <person name="Peterson S.W."/>
        </authorList>
    </citation>
    <scope>NUCLEOTIDE SEQUENCE [LARGE SCALE GENOMIC DNA]</scope>
    <source>
        <strain evidence="3 4">DSM 18034</strain>
    </source>
</reference>
<feature type="signal peptide" evidence="2">
    <location>
        <begin position="1"/>
        <end position="17"/>
    </location>
</feature>
<name>A0A1T4VSX0_9BACT</name>
<dbReference type="Pfam" id="PF13343">
    <property type="entry name" value="SBP_bac_6"/>
    <property type="match status" value="1"/>
</dbReference>
<dbReference type="InterPro" id="IPR005948">
    <property type="entry name" value="ThiB-like"/>
</dbReference>
<dbReference type="PANTHER" id="PTHR30006:SF2">
    <property type="entry name" value="ABC TRANSPORTER SUBSTRATE-BINDING PROTEIN"/>
    <property type="match status" value="1"/>
</dbReference>
<dbReference type="SUPFAM" id="SSF53850">
    <property type="entry name" value="Periplasmic binding protein-like II"/>
    <property type="match status" value="1"/>
</dbReference>
<dbReference type="GO" id="GO:0030976">
    <property type="term" value="F:thiamine pyrophosphate binding"/>
    <property type="evidence" value="ECO:0007669"/>
    <property type="project" value="TreeGrafter"/>
</dbReference>
<dbReference type="GO" id="GO:0030975">
    <property type="term" value="F:thiamine binding"/>
    <property type="evidence" value="ECO:0007669"/>
    <property type="project" value="InterPro"/>
</dbReference>
<keyword evidence="1 2" id="KW-0732">Signal</keyword>
<sequence length="358" mass="39180">MKRLLALFLSLAMLSLAACSEDNTPKAPQKAQSRGAGATLTVMTHDSFNMSEAVLDGFQQQTGITVKFLKSGSTGAALNQAILAKGNPLADVFVGVDTTFLSRAIDADIFIPFESAGLRNIPKTLRQDKKSRLTPISFGDVCLNYDKKWFLDKGLTPPASLEDLILPQYKDLLVVENPATSSPGLSFLLATVAHFGEDGYIGYWKALAENGVKITDSWKKAYWGEFSAASDGTRPIVVSYASSPAAEVHFAEEKPHDAPTAAVLTPGSGFRQVEFAGILDGTKHLAEAQQFIDFLLSKSFQEDIPLQMWVYPASTEAILPDEFSKYAQPLREPANLDPQKIAQKREKWIEMWTATVLR</sequence>
<dbReference type="Proteomes" id="UP000189733">
    <property type="component" value="Unassembled WGS sequence"/>
</dbReference>
<dbReference type="Gene3D" id="3.40.190.10">
    <property type="entry name" value="Periplasmic binding protein-like II"/>
    <property type="match status" value="2"/>
</dbReference>
<feature type="chain" id="PRO_5010546492" evidence="2">
    <location>
        <begin position="18"/>
        <end position="358"/>
    </location>
</feature>
<evidence type="ECO:0000256" key="2">
    <source>
        <dbReference type="SAM" id="SignalP"/>
    </source>
</evidence>
<dbReference type="CDD" id="cd13545">
    <property type="entry name" value="PBP2_TbpA"/>
    <property type="match status" value="1"/>
</dbReference>
<dbReference type="NCBIfam" id="TIGR01254">
    <property type="entry name" value="sfuA"/>
    <property type="match status" value="1"/>
</dbReference>